<accession>A0A3A4AT83</accession>
<feature type="domain" description="Nudix hydrolase" evidence="5">
    <location>
        <begin position="3"/>
        <end position="142"/>
    </location>
</feature>
<proteinExistence type="inferred from homology"/>
<protein>
    <submittedName>
        <fullName evidence="6">NUDIX domain-containing protein</fullName>
    </submittedName>
</protein>
<evidence type="ECO:0000259" key="5">
    <source>
        <dbReference type="PROSITE" id="PS51462"/>
    </source>
</evidence>
<dbReference type="Proteomes" id="UP000265768">
    <property type="component" value="Unassembled WGS sequence"/>
</dbReference>
<dbReference type="PANTHER" id="PTHR43046">
    <property type="entry name" value="GDP-MANNOSE MANNOSYL HYDROLASE"/>
    <property type="match status" value="1"/>
</dbReference>
<organism evidence="6 7">
    <name type="scientific">Bailinhaonella thermotolerans</name>
    <dbReference type="NCBI Taxonomy" id="1070861"/>
    <lineage>
        <taxon>Bacteria</taxon>
        <taxon>Bacillati</taxon>
        <taxon>Actinomycetota</taxon>
        <taxon>Actinomycetes</taxon>
        <taxon>Streptosporangiales</taxon>
        <taxon>Streptosporangiaceae</taxon>
        <taxon>Bailinhaonella</taxon>
    </lineage>
</organism>
<dbReference type="AlphaFoldDB" id="A0A3A4AT83"/>
<dbReference type="Pfam" id="PF00293">
    <property type="entry name" value="NUDIX"/>
    <property type="match status" value="1"/>
</dbReference>
<dbReference type="Gene3D" id="3.90.79.10">
    <property type="entry name" value="Nucleoside Triphosphate Pyrophosphohydrolase"/>
    <property type="match status" value="1"/>
</dbReference>
<name>A0A3A4AT83_9ACTN</name>
<evidence type="ECO:0000313" key="6">
    <source>
        <dbReference type="EMBL" id="RJL22772.1"/>
    </source>
</evidence>
<dbReference type="PRINTS" id="PR00502">
    <property type="entry name" value="NUDIXFAMILY"/>
</dbReference>
<dbReference type="InterPro" id="IPR015797">
    <property type="entry name" value="NUDIX_hydrolase-like_dom_sf"/>
</dbReference>
<dbReference type="PROSITE" id="PS00893">
    <property type="entry name" value="NUDIX_BOX"/>
    <property type="match status" value="1"/>
</dbReference>
<comment type="cofactor">
    <cofactor evidence="1">
        <name>Mg(2+)</name>
        <dbReference type="ChEBI" id="CHEBI:18420"/>
    </cofactor>
</comment>
<evidence type="ECO:0000256" key="4">
    <source>
        <dbReference type="RuleBase" id="RU003476"/>
    </source>
</evidence>
<dbReference type="EMBL" id="QZEY01000021">
    <property type="protein sequence ID" value="RJL22772.1"/>
    <property type="molecule type" value="Genomic_DNA"/>
</dbReference>
<dbReference type="RefSeq" id="WP_119930864.1">
    <property type="nucleotide sequence ID" value="NZ_QZEY01000021.1"/>
</dbReference>
<reference evidence="6 7" key="1">
    <citation type="submission" date="2018-09" db="EMBL/GenBank/DDBJ databases">
        <title>YIM 75507 draft genome.</title>
        <authorList>
            <person name="Tang S."/>
            <person name="Feng Y."/>
        </authorList>
    </citation>
    <scope>NUCLEOTIDE SEQUENCE [LARGE SCALE GENOMIC DNA]</scope>
    <source>
        <strain evidence="6 7">YIM 75507</strain>
    </source>
</reference>
<dbReference type="PANTHER" id="PTHR43046:SF14">
    <property type="entry name" value="MUTT_NUDIX FAMILY PROTEIN"/>
    <property type="match status" value="1"/>
</dbReference>
<comment type="similarity">
    <text evidence="2 4">Belongs to the Nudix hydrolase family.</text>
</comment>
<dbReference type="OrthoDB" id="9804442at2"/>
<gene>
    <name evidence="6" type="ORF">D5H75_34860</name>
</gene>
<sequence>MAGDRPAVRIVCLDGEDRVLLMRWRDPVSGIAFWEPPGGGVDPGETPLAAARRELHEETGLDPAAVIDVSVPVDRDFTWLGVHYRKIEPFFAARFDGTPVASAAAFTDEERETFLGCAWFTPEEIKALDEVLEPPDLPEVVERLRRLL</sequence>
<evidence type="ECO:0000313" key="7">
    <source>
        <dbReference type="Proteomes" id="UP000265768"/>
    </source>
</evidence>
<dbReference type="PROSITE" id="PS51462">
    <property type="entry name" value="NUDIX"/>
    <property type="match status" value="1"/>
</dbReference>
<dbReference type="InterPro" id="IPR020084">
    <property type="entry name" value="NUDIX_hydrolase_CS"/>
</dbReference>
<dbReference type="InterPro" id="IPR000086">
    <property type="entry name" value="NUDIX_hydrolase_dom"/>
</dbReference>
<dbReference type="SUPFAM" id="SSF55811">
    <property type="entry name" value="Nudix"/>
    <property type="match status" value="1"/>
</dbReference>
<comment type="caution">
    <text evidence="6">The sequence shown here is derived from an EMBL/GenBank/DDBJ whole genome shotgun (WGS) entry which is preliminary data.</text>
</comment>
<dbReference type="CDD" id="cd04685">
    <property type="entry name" value="NUDIX_Hydrolase"/>
    <property type="match status" value="1"/>
</dbReference>
<dbReference type="GO" id="GO:0016787">
    <property type="term" value="F:hydrolase activity"/>
    <property type="evidence" value="ECO:0007669"/>
    <property type="project" value="UniProtKB-KW"/>
</dbReference>
<keyword evidence="7" id="KW-1185">Reference proteome</keyword>
<keyword evidence="3 4" id="KW-0378">Hydrolase</keyword>
<evidence type="ECO:0000256" key="3">
    <source>
        <dbReference type="ARBA" id="ARBA00022801"/>
    </source>
</evidence>
<evidence type="ECO:0000256" key="2">
    <source>
        <dbReference type="ARBA" id="ARBA00005582"/>
    </source>
</evidence>
<evidence type="ECO:0000256" key="1">
    <source>
        <dbReference type="ARBA" id="ARBA00001946"/>
    </source>
</evidence>
<dbReference type="InterPro" id="IPR020476">
    <property type="entry name" value="Nudix_hydrolase"/>
</dbReference>